<evidence type="ECO:0000313" key="2">
    <source>
        <dbReference type="EMBL" id="PBK79487.1"/>
    </source>
</evidence>
<dbReference type="InParanoid" id="A0A2H3CRX0"/>
<dbReference type="Proteomes" id="UP000217790">
    <property type="component" value="Unassembled WGS sequence"/>
</dbReference>
<feature type="region of interest" description="Disordered" evidence="1">
    <location>
        <begin position="352"/>
        <end position="374"/>
    </location>
</feature>
<evidence type="ECO:0000313" key="3">
    <source>
        <dbReference type="Proteomes" id="UP000217790"/>
    </source>
</evidence>
<keyword evidence="3" id="KW-1185">Reference proteome</keyword>
<organism evidence="2 3">
    <name type="scientific">Armillaria gallica</name>
    <name type="common">Bulbous honey fungus</name>
    <name type="synonym">Armillaria bulbosa</name>
    <dbReference type="NCBI Taxonomy" id="47427"/>
    <lineage>
        <taxon>Eukaryota</taxon>
        <taxon>Fungi</taxon>
        <taxon>Dikarya</taxon>
        <taxon>Basidiomycota</taxon>
        <taxon>Agaricomycotina</taxon>
        <taxon>Agaricomycetes</taxon>
        <taxon>Agaricomycetidae</taxon>
        <taxon>Agaricales</taxon>
        <taxon>Marasmiineae</taxon>
        <taxon>Physalacriaceae</taxon>
        <taxon>Armillaria</taxon>
    </lineage>
</organism>
<protein>
    <submittedName>
        <fullName evidence="2">Uncharacterized protein</fullName>
    </submittedName>
</protein>
<accession>A0A2H3CRX0</accession>
<dbReference type="EMBL" id="KZ293773">
    <property type="protein sequence ID" value="PBK79487.1"/>
    <property type="molecule type" value="Genomic_DNA"/>
</dbReference>
<reference evidence="3" key="1">
    <citation type="journal article" date="2017" name="Nat. Ecol. Evol.">
        <title>Genome expansion and lineage-specific genetic innovations in the forest pathogenic fungi Armillaria.</title>
        <authorList>
            <person name="Sipos G."/>
            <person name="Prasanna A.N."/>
            <person name="Walter M.C."/>
            <person name="O'Connor E."/>
            <person name="Balint B."/>
            <person name="Krizsan K."/>
            <person name="Kiss B."/>
            <person name="Hess J."/>
            <person name="Varga T."/>
            <person name="Slot J."/>
            <person name="Riley R."/>
            <person name="Boka B."/>
            <person name="Rigling D."/>
            <person name="Barry K."/>
            <person name="Lee J."/>
            <person name="Mihaltcheva S."/>
            <person name="LaButti K."/>
            <person name="Lipzen A."/>
            <person name="Waldron R."/>
            <person name="Moloney N.M."/>
            <person name="Sperisen C."/>
            <person name="Kredics L."/>
            <person name="Vagvoelgyi C."/>
            <person name="Patrignani A."/>
            <person name="Fitzpatrick D."/>
            <person name="Nagy I."/>
            <person name="Doyle S."/>
            <person name="Anderson J.B."/>
            <person name="Grigoriev I.V."/>
            <person name="Gueldener U."/>
            <person name="Muensterkoetter M."/>
            <person name="Nagy L.G."/>
        </authorList>
    </citation>
    <scope>NUCLEOTIDE SEQUENCE [LARGE SCALE GENOMIC DNA]</scope>
    <source>
        <strain evidence="3">Ar21-2</strain>
    </source>
</reference>
<name>A0A2H3CRX0_ARMGA</name>
<dbReference type="OMA" id="VWISEDH"/>
<sequence>MADPAVYDDDDDDEDEPFDAEYFEDMAFRIRSLSNAVWISEDHVPKLDSPPERRSIFHVYSCLATLLTRDSRQHEPVVVTGNHFLGRTGNGPLMETGPTPQFLTALVVVDDRSQWSQSSPSVDAMDIEPQFSQSLHRVIIQPGESGLEYLSETAELTPDITRYAEDLMEIIFALSKSKDPERFLRACRYVFRQCWPDIFTRIFASGSVIPFNHYIYNSFVDFLRSWVPQPEDEMYIIGETDGWEAILRKSLLAKILQSKDIGRDENVFEGRDEYALTLETAGEWFSILCDIFEAIIDSALRFDADRTAESELDALIENTQVLTELLNCGGIQRILKAPSLASHLMSCEGQMDSERFEPDDNPAHKSIDDEKRDGELPGEHLLRYLQTLLAWFDSLDTLASTVAERVEDEGLPTLRIVYSYQPTSGSLAPRSAKPLQMYSPTRSIQFLLEQEDYDPQTMEEKPRAWSDEQLQDIYEAVEKLFPQPGKKRQSFIGGVHSEALLMDYLAETMWMHLDQDNMYGFKESNKIVALPLHHQTCYCCSFLYSFLFCKTVHPWNVRNRRFPGRLIPWTPPRLWHNTDAFRALYGHLLEMIETALNSTVRSKTPTMEIFRLGEVLNQSLGGILRET</sequence>
<dbReference type="OrthoDB" id="2880386at2759"/>
<dbReference type="AlphaFoldDB" id="A0A2H3CRX0"/>
<gene>
    <name evidence="2" type="ORF">ARMGADRAFT_1021474</name>
</gene>
<proteinExistence type="predicted"/>
<evidence type="ECO:0000256" key="1">
    <source>
        <dbReference type="SAM" id="MobiDB-lite"/>
    </source>
</evidence>